<evidence type="ECO:0000313" key="1">
    <source>
        <dbReference type="EMBL" id="SPJ82347.1"/>
    </source>
</evidence>
<organism evidence="1 2">
    <name type="scientific">Fusarium torulosum</name>
    <dbReference type="NCBI Taxonomy" id="33205"/>
    <lineage>
        <taxon>Eukaryota</taxon>
        <taxon>Fungi</taxon>
        <taxon>Dikarya</taxon>
        <taxon>Ascomycota</taxon>
        <taxon>Pezizomycotina</taxon>
        <taxon>Sordariomycetes</taxon>
        <taxon>Hypocreomycetidae</taxon>
        <taxon>Hypocreales</taxon>
        <taxon>Nectriaceae</taxon>
        <taxon>Fusarium</taxon>
    </lineage>
</organism>
<name>A0AAE8MEX1_9HYPO</name>
<comment type="caution">
    <text evidence="1">The sequence shown here is derived from an EMBL/GenBank/DDBJ whole genome shotgun (WGS) entry which is preliminary data.</text>
</comment>
<proteinExistence type="predicted"/>
<keyword evidence="2" id="KW-1185">Reference proteome</keyword>
<protein>
    <submittedName>
        <fullName evidence="1">Uncharacterized protein</fullName>
    </submittedName>
</protein>
<accession>A0AAE8MEX1</accession>
<sequence>MWTLRAVTPTWRMIHGLKGYLDLAPLGNVVAELSETAIKLAQGQSSRPDTKALVQFKHHSGGVKVPADKLRVHLSDLYSVEFQELKMKSWLERASESGMDPLITAYMNGILENDAPMMFPYMGEQGEYSGL</sequence>
<dbReference type="EMBL" id="ONZP01000356">
    <property type="protein sequence ID" value="SPJ82347.1"/>
    <property type="molecule type" value="Genomic_DNA"/>
</dbReference>
<dbReference type="Proteomes" id="UP001187734">
    <property type="component" value="Unassembled WGS sequence"/>
</dbReference>
<evidence type="ECO:0000313" key="2">
    <source>
        <dbReference type="Proteomes" id="UP001187734"/>
    </source>
</evidence>
<dbReference type="AlphaFoldDB" id="A0AAE8MEX1"/>
<reference evidence="1" key="1">
    <citation type="submission" date="2018-03" db="EMBL/GenBank/DDBJ databases">
        <authorList>
            <person name="Guldener U."/>
        </authorList>
    </citation>
    <scope>NUCLEOTIDE SEQUENCE</scope>
</reference>
<gene>
    <name evidence="1" type="ORF">FTOL_09752</name>
</gene>